<organism evidence="1">
    <name type="scientific">Arundo donax</name>
    <name type="common">Giant reed</name>
    <name type="synonym">Donax arundinaceus</name>
    <dbReference type="NCBI Taxonomy" id="35708"/>
    <lineage>
        <taxon>Eukaryota</taxon>
        <taxon>Viridiplantae</taxon>
        <taxon>Streptophyta</taxon>
        <taxon>Embryophyta</taxon>
        <taxon>Tracheophyta</taxon>
        <taxon>Spermatophyta</taxon>
        <taxon>Magnoliopsida</taxon>
        <taxon>Liliopsida</taxon>
        <taxon>Poales</taxon>
        <taxon>Poaceae</taxon>
        <taxon>PACMAD clade</taxon>
        <taxon>Arundinoideae</taxon>
        <taxon>Arundineae</taxon>
        <taxon>Arundo</taxon>
    </lineage>
</organism>
<reference evidence="1" key="2">
    <citation type="journal article" date="2015" name="Data Brief">
        <title>Shoot transcriptome of the giant reed, Arundo donax.</title>
        <authorList>
            <person name="Barrero R.A."/>
            <person name="Guerrero F.D."/>
            <person name="Moolhuijzen P."/>
            <person name="Goolsby J.A."/>
            <person name="Tidwell J."/>
            <person name="Bellgard S.E."/>
            <person name="Bellgard M.I."/>
        </authorList>
    </citation>
    <scope>NUCLEOTIDE SEQUENCE</scope>
    <source>
        <tissue evidence="1">Shoot tissue taken approximately 20 cm above the soil surface</tissue>
    </source>
</reference>
<dbReference type="AlphaFoldDB" id="A0A0A9B7F5"/>
<evidence type="ECO:0000313" key="1">
    <source>
        <dbReference type="EMBL" id="JAD55222.1"/>
    </source>
</evidence>
<accession>A0A0A9B7F5</accession>
<dbReference type="EMBL" id="GBRH01242673">
    <property type="protein sequence ID" value="JAD55222.1"/>
    <property type="molecule type" value="Transcribed_RNA"/>
</dbReference>
<sequence length="118" mass="13556">MERVLASPLPAQAPFMLIFKRWRQQAQAAFGPMPFWVILELIRHPGAPLAHRHRASDPRCGHAVQVESCCGWSKELCCALWPVPPSRHMCRRLVCSLGWGPMMRPSWRRTVQWFLGSP</sequence>
<name>A0A0A9B7F5_ARUDO</name>
<protein>
    <submittedName>
        <fullName evidence="1">Uncharacterized protein</fullName>
    </submittedName>
</protein>
<proteinExistence type="predicted"/>
<reference evidence="1" key="1">
    <citation type="submission" date="2014-09" db="EMBL/GenBank/DDBJ databases">
        <authorList>
            <person name="Magalhaes I.L.F."/>
            <person name="Oliveira U."/>
            <person name="Santos F.R."/>
            <person name="Vidigal T.H.D.A."/>
            <person name="Brescovit A.D."/>
            <person name="Santos A.J."/>
        </authorList>
    </citation>
    <scope>NUCLEOTIDE SEQUENCE</scope>
    <source>
        <tissue evidence="1">Shoot tissue taken approximately 20 cm above the soil surface</tissue>
    </source>
</reference>